<name>A0A975BN92_9BACT</name>
<organism evidence="3 4">
    <name type="scientific">Desulfonema magnum</name>
    <dbReference type="NCBI Taxonomy" id="45655"/>
    <lineage>
        <taxon>Bacteria</taxon>
        <taxon>Pseudomonadati</taxon>
        <taxon>Thermodesulfobacteriota</taxon>
        <taxon>Desulfobacteria</taxon>
        <taxon>Desulfobacterales</taxon>
        <taxon>Desulfococcaceae</taxon>
        <taxon>Desulfonema</taxon>
    </lineage>
</organism>
<evidence type="ECO:0000313" key="4">
    <source>
        <dbReference type="Proteomes" id="UP000663722"/>
    </source>
</evidence>
<keyword evidence="4" id="KW-1185">Reference proteome</keyword>
<keyword evidence="2" id="KW-0812">Transmembrane</keyword>
<evidence type="ECO:0000256" key="2">
    <source>
        <dbReference type="SAM" id="Phobius"/>
    </source>
</evidence>
<dbReference type="Gene3D" id="3.30.70.60">
    <property type="match status" value="1"/>
</dbReference>
<reference evidence="3" key="1">
    <citation type="journal article" date="2021" name="Microb. Physiol.">
        <title>Proteogenomic Insights into the Physiology of Marine, Sulfate-Reducing, Filamentous Desulfonema limicola and Desulfonema magnum.</title>
        <authorList>
            <person name="Schnaars V."/>
            <person name="Wohlbrand L."/>
            <person name="Scheve S."/>
            <person name="Hinrichs C."/>
            <person name="Reinhardt R."/>
            <person name="Rabus R."/>
        </authorList>
    </citation>
    <scope>NUCLEOTIDE SEQUENCE</scope>
    <source>
        <strain evidence="3">4be13</strain>
    </source>
</reference>
<keyword evidence="1" id="KW-0175">Coiled coil</keyword>
<dbReference type="Pfam" id="PF04350">
    <property type="entry name" value="PilO"/>
    <property type="match status" value="1"/>
</dbReference>
<dbReference type="EMBL" id="CP061800">
    <property type="protein sequence ID" value="QTA88596.1"/>
    <property type="molecule type" value="Genomic_DNA"/>
</dbReference>
<dbReference type="GO" id="GO:0043107">
    <property type="term" value="P:type IV pilus-dependent motility"/>
    <property type="evidence" value="ECO:0007669"/>
    <property type="project" value="InterPro"/>
</dbReference>
<dbReference type="InterPro" id="IPR007445">
    <property type="entry name" value="PilO"/>
</dbReference>
<dbReference type="PANTHER" id="PTHR39555:SF1">
    <property type="entry name" value="TYPE IV PILUS INNER MEMBRANE COMPONENT PILO"/>
    <property type="match status" value="1"/>
</dbReference>
<dbReference type="PANTHER" id="PTHR39555">
    <property type="entry name" value="FIMBRIAL ASSEMBLY PROTEIN PILO-LIKE PROTEIN-RELATED"/>
    <property type="match status" value="1"/>
</dbReference>
<dbReference type="Proteomes" id="UP000663722">
    <property type="component" value="Chromosome"/>
</dbReference>
<dbReference type="GO" id="GO:0043683">
    <property type="term" value="P:type IV pilus assembly"/>
    <property type="evidence" value="ECO:0007669"/>
    <property type="project" value="InterPro"/>
</dbReference>
<dbReference type="InterPro" id="IPR014717">
    <property type="entry name" value="Transl_elong_EF1B/ribsomal_bS6"/>
</dbReference>
<keyword evidence="2" id="KW-1133">Transmembrane helix</keyword>
<dbReference type="AlphaFoldDB" id="A0A975BN92"/>
<keyword evidence="2" id="KW-0472">Membrane</keyword>
<dbReference type="RefSeq" id="WP_207683291.1">
    <property type="nucleotide sequence ID" value="NZ_CP061800.1"/>
</dbReference>
<accession>A0A975BN92</accession>
<protein>
    <submittedName>
        <fullName evidence="3">Pilus assembly protein PilO domain-containing protein</fullName>
    </submittedName>
</protein>
<proteinExistence type="predicted"/>
<feature type="transmembrane region" description="Helical" evidence="2">
    <location>
        <begin position="21"/>
        <end position="42"/>
    </location>
</feature>
<sequence length="231" mass="26291">MSLSKSIDPLVEKIEKLSKPVRIVICVVTLILIAAPFVYFSYLPQYNDINKLTTELKKMQAELKEAIRKAKELDKFKKQMKDVEVQFNIAKKALPESDEIPGLLTNISHAGQDADMEFLLFRPETKKKVKKKKKKKGTEEKPSFYTDIPISVEVLGNYHNAILFFDKVSRLNRIVNIRNISIAPSGGKGKKKEGTQKNELKVSCMAVTYKFVETPPKASSSDEKKEKKKKK</sequence>
<feature type="coiled-coil region" evidence="1">
    <location>
        <begin position="49"/>
        <end position="93"/>
    </location>
</feature>
<gene>
    <name evidence="3" type="ORF">dnm_046430</name>
</gene>
<evidence type="ECO:0000256" key="1">
    <source>
        <dbReference type="SAM" id="Coils"/>
    </source>
</evidence>
<dbReference type="KEGG" id="dmm:dnm_046430"/>
<evidence type="ECO:0000313" key="3">
    <source>
        <dbReference type="EMBL" id="QTA88596.1"/>
    </source>
</evidence>